<proteinExistence type="inferred from homology"/>
<dbReference type="GO" id="GO:0006508">
    <property type="term" value="P:proteolysis"/>
    <property type="evidence" value="ECO:0007669"/>
    <property type="project" value="UniProtKB-KW"/>
</dbReference>
<feature type="domain" description="Cytosol aminopeptidase" evidence="6">
    <location>
        <begin position="147"/>
        <end position="452"/>
    </location>
</feature>
<evidence type="ECO:0000256" key="3">
    <source>
        <dbReference type="ARBA" id="ARBA00022670"/>
    </source>
</evidence>
<dbReference type="AlphaFoldDB" id="A0A222FP69"/>
<accession>A0A222FP69</accession>
<reference evidence="7 8" key="1">
    <citation type="submission" date="2017-07" db="EMBL/GenBank/DDBJ databases">
        <title>Annotated genome sequence of Bacterioplanes sanyensis isolated from Red Sea.</title>
        <authorList>
            <person name="Rehman Z.U."/>
        </authorList>
    </citation>
    <scope>NUCLEOTIDE SEQUENCE [LARGE SCALE GENOMIC DNA]</scope>
    <source>
        <strain evidence="7 8">NV9</strain>
    </source>
</reference>
<dbReference type="SUPFAM" id="SSF53187">
    <property type="entry name" value="Zn-dependent exopeptidases"/>
    <property type="match status" value="1"/>
</dbReference>
<dbReference type="GO" id="GO:0070006">
    <property type="term" value="F:metalloaminopeptidase activity"/>
    <property type="evidence" value="ECO:0007669"/>
    <property type="project" value="InterPro"/>
</dbReference>
<evidence type="ECO:0000313" key="8">
    <source>
        <dbReference type="Proteomes" id="UP000202440"/>
    </source>
</evidence>
<evidence type="ECO:0000256" key="1">
    <source>
        <dbReference type="ARBA" id="ARBA00009528"/>
    </source>
</evidence>
<keyword evidence="3" id="KW-0645">Protease</keyword>
<keyword evidence="2" id="KW-0031">Aminopeptidase</keyword>
<dbReference type="KEGG" id="bsan:CHH28_02555"/>
<dbReference type="PANTHER" id="PTHR11963:SF23">
    <property type="entry name" value="CYTOSOL AMINOPEPTIDASE"/>
    <property type="match status" value="1"/>
</dbReference>
<gene>
    <name evidence="7" type="ORF">CHH28_02555</name>
</gene>
<keyword evidence="8" id="KW-1185">Reference proteome</keyword>
<comment type="similarity">
    <text evidence="1">Belongs to the peptidase M17 family.</text>
</comment>
<organism evidence="7 8">
    <name type="scientific">Bacterioplanes sanyensis</name>
    <dbReference type="NCBI Taxonomy" id="1249553"/>
    <lineage>
        <taxon>Bacteria</taxon>
        <taxon>Pseudomonadati</taxon>
        <taxon>Pseudomonadota</taxon>
        <taxon>Gammaproteobacteria</taxon>
        <taxon>Oceanospirillales</taxon>
        <taxon>Oceanospirillaceae</taxon>
        <taxon>Bacterioplanes</taxon>
    </lineage>
</organism>
<name>A0A222FP69_9GAMM</name>
<dbReference type="OrthoDB" id="9809354at2"/>
<dbReference type="CDD" id="cd00433">
    <property type="entry name" value="Peptidase_M17"/>
    <property type="match status" value="1"/>
</dbReference>
<protein>
    <submittedName>
        <fullName evidence="7">Peptidase M17</fullName>
    </submittedName>
</protein>
<keyword evidence="5" id="KW-0464">Manganese</keyword>
<dbReference type="PRINTS" id="PR00481">
    <property type="entry name" value="LAMNOPPTDASE"/>
</dbReference>
<evidence type="ECO:0000259" key="6">
    <source>
        <dbReference type="Pfam" id="PF00883"/>
    </source>
</evidence>
<evidence type="ECO:0000313" key="7">
    <source>
        <dbReference type="EMBL" id="ASP40808.1"/>
    </source>
</evidence>
<dbReference type="PANTHER" id="PTHR11963">
    <property type="entry name" value="LEUCINE AMINOPEPTIDASE-RELATED"/>
    <property type="match status" value="1"/>
</dbReference>
<sequence length="459" mass="50419">MNFDYRNVDVICVDAANPDTSVLEWRKQSQLTALQDSPRERCSHLNHGHSWTFVKRKDAANAFERLTQARKAIQGSWHHSDTTLTLVADDADGLDALLSAALADIYQLPTHKREADPQPQISRIELVGELSSTLIQQRQAEAEGNALTRFLATRPVSDVNPTSYREWLLEWAQKQGLEVIVHDYASLEKMGAGAFCAVARGADDGEASIVELRYMGQPDSEQHTALVGKGVCMDTGGYNLKTGGYMFGMHGDMTGSAVVVGTLLSAVRQQQAINLRGWLALVNNHIGPKAYHANEIVTALNGTSIEIVDTDAEGRMVLADTLTLASREKPQQVIDYATLTGTCVSALGTRTSGAFTNQEEWTQALIDTGRVSGERVWPMPLDKDYDDDIDSDIADVQQCNPGRAPDHINAARFLSRFIEHDTPWLHIDLSAANHKGGLAHVATEQTGFGVRFTQAWLKR</sequence>
<keyword evidence="4" id="KW-0378">Hydrolase</keyword>
<dbReference type="Pfam" id="PF00883">
    <property type="entry name" value="Peptidase_M17"/>
    <property type="match status" value="1"/>
</dbReference>
<dbReference type="Gene3D" id="3.40.630.10">
    <property type="entry name" value="Zn peptidases"/>
    <property type="match status" value="1"/>
</dbReference>
<dbReference type="GO" id="GO:0005737">
    <property type="term" value="C:cytoplasm"/>
    <property type="evidence" value="ECO:0007669"/>
    <property type="project" value="InterPro"/>
</dbReference>
<dbReference type="InterPro" id="IPR011356">
    <property type="entry name" value="Leucine_aapep/pepB"/>
</dbReference>
<dbReference type="EMBL" id="CP022530">
    <property type="protein sequence ID" value="ASP40808.1"/>
    <property type="molecule type" value="Genomic_DNA"/>
</dbReference>
<dbReference type="Proteomes" id="UP000202440">
    <property type="component" value="Chromosome"/>
</dbReference>
<evidence type="ECO:0000256" key="5">
    <source>
        <dbReference type="ARBA" id="ARBA00023211"/>
    </source>
</evidence>
<evidence type="ECO:0000256" key="2">
    <source>
        <dbReference type="ARBA" id="ARBA00022438"/>
    </source>
</evidence>
<dbReference type="GO" id="GO:0030145">
    <property type="term" value="F:manganese ion binding"/>
    <property type="evidence" value="ECO:0007669"/>
    <property type="project" value="InterPro"/>
</dbReference>
<dbReference type="InterPro" id="IPR000819">
    <property type="entry name" value="Peptidase_M17_C"/>
</dbReference>
<evidence type="ECO:0000256" key="4">
    <source>
        <dbReference type="ARBA" id="ARBA00022801"/>
    </source>
</evidence>